<evidence type="ECO:0000313" key="1">
    <source>
        <dbReference type="EMBL" id="GMU07256.1"/>
    </source>
</evidence>
<gene>
    <name evidence="1" type="ORF">ASNO1_35090</name>
</gene>
<evidence type="ECO:0000313" key="2">
    <source>
        <dbReference type="Proteomes" id="UP001342631"/>
    </source>
</evidence>
<dbReference type="RefSeq" id="WP_338278150.1">
    <property type="nucleotide sequence ID" value="NZ_BTTX01000003.1"/>
</dbReference>
<dbReference type="SUPFAM" id="SSF55909">
    <property type="entry name" value="Pentein"/>
    <property type="match status" value="1"/>
</dbReference>
<reference evidence="1 2" key="1">
    <citation type="journal article" date="2024" name="Arch. Microbiol.">
        <title>Corallococcus caeni sp. nov., a novel myxobacterium isolated from activated sludge.</title>
        <authorList>
            <person name="Tomita S."/>
            <person name="Nakai R."/>
            <person name="Kuroda K."/>
            <person name="Kurashita H."/>
            <person name="Hatamoto M."/>
            <person name="Yamaguchi T."/>
            <person name="Narihiro T."/>
        </authorList>
    </citation>
    <scope>NUCLEOTIDE SEQUENCE [LARGE SCALE GENOMIC DNA]</scope>
    <source>
        <strain evidence="1 2">NO1</strain>
    </source>
</reference>
<sequence length="300" mass="32627">MMDLFLMSPPGRGWALRGRSNFRSREAAPADARGARREWLTLARHIEARGGTVVALPSPSDALTGMPYAAECGQVVAREGQAPLFLLPRMMSAHRFAERDHWAPLARRLGLEVVDPGVGIWEAHGDVATFDGVTLLFWGGRTTLDGLEAAQKSFPGEVLRVQVREPAFHGNMAVLPLPAVDRLVVCPDVMAPESVALLEQRFGANRLVRVTEADIRRYATNGLPLGRDLLAPTVMPPHIVETFERLGLRVVSMPMPELTEKGGGSSRCLVSRASVDASRVSLPPEYRLDVVAKDLEADAG</sequence>
<name>A0ABQ6QTC8_9BACT</name>
<accession>A0ABQ6QTC8</accession>
<organism evidence="1 2">
    <name type="scientific">Corallococcus caeni</name>
    <dbReference type="NCBI Taxonomy" id="3082388"/>
    <lineage>
        <taxon>Bacteria</taxon>
        <taxon>Pseudomonadati</taxon>
        <taxon>Myxococcota</taxon>
        <taxon>Myxococcia</taxon>
        <taxon>Myxococcales</taxon>
        <taxon>Cystobacterineae</taxon>
        <taxon>Myxococcaceae</taxon>
        <taxon>Corallococcus</taxon>
    </lineage>
</organism>
<dbReference type="Proteomes" id="UP001342631">
    <property type="component" value="Unassembled WGS sequence"/>
</dbReference>
<comment type="caution">
    <text evidence="1">The sequence shown here is derived from an EMBL/GenBank/DDBJ whole genome shotgun (WGS) entry which is preliminary data.</text>
</comment>
<keyword evidence="2" id="KW-1185">Reference proteome</keyword>
<evidence type="ECO:0008006" key="3">
    <source>
        <dbReference type="Google" id="ProtNLM"/>
    </source>
</evidence>
<dbReference type="EMBL" id="BTTX01000003">
    <property type="protein sequence ID" value="GMU07256.1"/>
    <property type="molecule type" value="Genomic_DNA"/>
</dbReference>
<dbReference type="Gene3D" id="3.75.10.10">
    <property type="entry name" value="L-arginine/glycine Amidinotransferase, Chain A"/>
    <property type="match status" value="1"/>
</dbReference>
<protein>
    <recommendedName>
        <fullName evidence="3">Amidinotransferase</fullName>
    </recommendedName>
</protein>
<proteinExistence type="predicted"/>